<evidence type="ECO:0000313" key="7">
    <source>
        <dbReference type="EMBL" id="CAE7890559.1"/>
    </source>
</evidence>
<accession>A0A813B3C1</accession>
<name>A0A813B3C1_9DINO</name>
<feature type="domain" description="SHSP" evidence="6">
    <location>
        <begin position="1122"/>
        <end position="1273"/>
    </location>
</feature>
<evidence type="ECO:0000256" key="2">
    <source>
        <dbReference type="PROSITE-ProRule" id="PRU00285"/>
    </source>
</evidence>
<dbReference type="SUPFAM" id="SSF49764">
    <property type="entry name" value="HSP20-like chaperones"/>
    <property type="match status" value="1"/>
</dbReference>
<evidence type="ECO:0000256" key="1">
    <source>
        <dbReference type="ARBA" id="ARBA00023016"/>
    </source>
</evidence>
<comment type="similarity">
    <text evidence="2 3">Belongs to the small heat shock protein (HSP20) family.</text>
</comment>
<keyword evidence="5" id="KW-0472">Membrane</keyword>
<sequence length="1324" mass="146912">MRVENSSQHVSDWGIEFQLGSPPERSGKLWLITCNAAKRPVEALAGCVFRPDSLRQSVVVQSINFDGAYSLSLHEGLGCLEKIVAPYAAVNQSLHAVADFYEQFYAFRYICADPAASDQVQAPPFNYGIYGTPRGGGASAEAARVDLVDELRALAASLPSKPGLTDWYLPANSIFARLRDSHVDWRNGGTKVDSILNQFIFMLQDDRAQKAVRIQVAARDTVVVNGFAAPRFLSEGGEIASIDGLQPMRWFRLHVLENPAFNYGFKSVGPRANSFLKLGRIGIAWLGSNVGDVSSMKPSVNVTFADGSACTWSWRWLWLTRNLASCKLFDAACAVKFLEAHLTNSSALFQHAAEAGCRVSSRNADGRRSENVMKHSADADMVELLRKDPGLRTLLQIQEENVPGTEAHRRVLAHLGLRERAGQAVSLLALPPRRWLLNPAASPLGASYGYFEFQEDEGGKVFAVFKLSRLYVSSTGSVGYDAKMEFVSFWKELVYTAKERGVDRLLIDVAGNAGGFVDLAYLLVRALYPFLEFQQVCNTYDRPVGSLYKAWREVDTTPLAAFMDDDAAIRQRLKQMTPEEQAAMKTVLQKITKACMEMDVLDMDDVLQIQSAIDSLDTGEVDEESLRGTLEILTASAESFGNPFSLYLDGYAANGTPFDPFKSTRTARRGGKPNVKLTEFFRIEDCVLAFTQEFVDAFRGVEHPFTNIVFVSDGGCGSSCDTFSRTAYMIAKKQQHHGGSRLQINYVTFGGLGGSFDDAQRTLSATSFPGGNLMMAAMAQLYNPIYSAAALGYLAAEWAGLGPMKRQLAHFRTFVPQYPYYWNNLPQYPQSEMYQNALGDYALPAEFYFFPTDMYLPDWYADVVGEPHEWNESELRRLHVDAAKAFKAVSMILSPSAASRDLLGQQLSPGTVLKGTNFAWLVGLGVLASAALFLFVVLTLTKLSEGLRVDFSQPELHEHMVSDEVQKVKEHQENMLKEVHDLARTTSMLAKHEVPANQAEKLRAELVAVGEARKKARNFGEDLLEDMMVLDNLSKLTPEDRSLRKATIAGLEGLLQNVDTAKSRLATLHRKLEDNLKNLETKERERKEQEQLEQAAPEVLPAVSKPGAVAMSVLEPPPPDQDMWKQVRLPLRFHAREEDGQYVLSATAPGLCPDDLKLELNHDATTLKVEGLRLPTQKEEDKMRRRIAKKIRETAERSPEKFEVLAKRLPDVAADAYVELGQAQYGRFAEAFRLPHDVDVESIDASYTDGILRVVLPKRPRRALPQGLGYNSLGSRSGRGGVYPGLGLGSAGRWGDSLFGGHDDYFRPCALSRSRSVKPLLLRW</sequence>
<protein>
    <recommendedName>
        <fullName evidence="6">SHSP domain-containing protein</fullName>
    </recommendedName>
</protein>
<organism evidence="7 8">
    <name type="scientific">Symbiodinium necroappetens</name>
    <dbReference type="NCBI Taxonomy" id="1628268"/>
    <lineage>
        <taxon>Eukaryota</taxon>
        <taxon>Sar</taxon>
        <taxon>Alveolata</taxon>
        <taxon>Dinophyceae</taxon>
        <taxon>Suessiales</taxon>
        <taxon>Symbiodiniaceae</taxon>
        <taxon>Symbiodinium</taxon>
    </lineage>
</organism>
<reference evidence="7" key="1">
    <citation type="submission" date="2021-02" db="EMBL/GenBank/DDBJ databases">
        <authorList>
            <person name="Dougan E. K."/>
            <person name="Rhodes N."/>
            <person name="Thang M."/>
            <person name="Chan C."/>
        </authorList>
    </citation>
    <scope>NUCLEOTIDE SEQUENCE</scope>
</reference>
<feature type="transmembrane region" description="Helical" evidence="5">
    <location>
        <begin position="918"/>
        <end position="940"/>
    </location>
</feature>
<keyword evidence="1" id="KW-0346">Stress response</keyword>
<keyword evidence="4" id="KW-0175">Coiled coil</keyword>
<dbReference type="CDD" id="cd06464">
    <property type="entry name" value="ACD_sHsps-like"/>
    <property type="match status" value="1"/>
</dbReference>
<dbReference type="OrthoDB" id="416505at2759"/>
<keyword evidence="8" id="KW-1185">Reference proteome</keyword>
<dbReference type="EMBL" id="CAJNJA010066808">
    <property type="protein sequence ID" value="CAE7890559.1"/>
    <property type="molecule type" value="Genomic_DNA"/>
</dbReference>
<dbReference type="InterPro" id="IPR008978">
    <property type="entry name" value="HSP20-like_chaperone"/>
</dbReference>
<evidence type="ECO:0000313" key="8">
    <source>
        <dbReference type="Proteomes" id="UP000601435"/>
    </source>
</evidence>
<feature type="coiled-coil region" evidence="4">
    <location>
        <begin position="1051"/>
        <end position="1092"/>
    </location>
</feature>
<dbReference type="Proteomes" id="UP000601435">
    <property type="component" value="Unassembled WGS sequence"/>
</dbReference>
<dbReference type="PROSITE" id="PS01031">
    <property type="entry name" value="SHSP"/>
    <property type="match status" value="1"/>
</dbReference>
<comment type="caution">
    <text evidence="7">The sequence shown here is derived from an EMBL/GenBank/DDBJ whole genome shotgun (WGS) entry which is preliminary data.</text>
</comment>
<keyword evidence="5" id="KW-0812">Transmembrane</keyword>
<dbReference type="InterPro" id="IPR031107">
    <property type="entry name" value="Small_HSP"/>
</dbReference>
<evidence type="ECO:0000259" key="6">
    <source>
        <dbReference type="PROSITE" id="PS01031"/>
    </source>
</evidence>
<evidence type="ECO:0000256" key="4">
    <source>
        <dbReference type="SAM" id="Coils"/>
    </source>
</evidence>
<dbReference type="InterPro" id="IPR002068">
    <property type="entry name" value="A-crystallin/Hsp20_dom"/>
</dbReference>
<dbReference type="PANTHER" id="PTHR11527">
    <property type="entry name" value="HEAT-SHOCK PROTEIN 20 FAMILY MEMBER"/>
    <property type="match status" value="1"/>
</dbReference>
<evidence type="ECO:0000256" key="5">
    <source>
        <dbReference type="SAM" id="Phobius"/>
    </source>
</evidence>
<gene>
    <name evidence="7" type="ORF">SNEC2469_LOCUS29576</name>
</gene>
<dbReference type="Pfam" id="PF00011">
    <property type="entry name" value="HSP20"/>
    <property type="match status" value="1"/>
</dbReference>
<keyword evidence="5" id="KW-1133">Transmembrane helix</keyword>
<proteinExistence type="inferred from homology"/>
<evidence type="ECO:0000256" key="3">
    <source>
        <dbReference type="RuleBase" id="RU003616"/>
    </source>
</evidence>
<dbReference type="Gene3D" id="2.60.40.790">
    <property type="match status" value="1"/>
</dbReference>